<evidence type="ECO:0000256" key="1">
    <source>
        <dbReference type="ARBA" id="ARBA00010605"/>
    </source>
</evidence>
<dbReference type="PROSITE" id="PS00651">
    <property type="entry name" value="RIBOSOMAL_L9"/>
    <property type="match status" value="1"/>
</dbReference>
<dbReference type="InterPro" id="IPR020069">
    <property type="entry name" value="Ribosomal_bL9_C"/>
</dbReference>
<dbReference type="InterPro" id="IPR036935">
    <property type="entry name" value="Ribosomal_bL9_N_sf"/>
</dbReference>
<evidence type="ECO:0000256" key="4">
    <source>
        <dbReference type="ARBA" id="ARBA00022980"/>
    </source>
</evidence>
<evidence type="ECO:0000256" key="6">
    <source>
        <dbReference type="HAMAP-Rule" id="MF_00503"/>
    </source>
</evidence>
<dbReference type="InterPro" id="IPR036791">
    <property type="entry name" value="Ribosomal_bL9_C_sf"/>
</dbReference>
<dbReference type="GO" id="GO:0005840">
    <property type="term" value="C:ribosome"/>
    <property type="evidence" value="ECO:0007669"/>
    <property type="project" value="UniProtKB-KW"/>
</dbReference>
<feature type="domain" description="Ribosomal protein L9" evidence="7">
    <location>
        <begin position="17"/>
        <end position="44"/>
    </location>
</feature>
<dbReference type="RefSeq" id="YP_009392975.1">
    <property type="nucleotide sequence ID" value="NC_035265.1"/>
</dbReference>
<dbReference type="Pfam" id="PF01281">
    <property type="entry name" value="Ribosomal_L9_N"/>
    <property type="match status" value="1"/>
</dbReference>
<protein>
    <recommendedName>
        <fullName evidence="6">Large ribosomal subunit protein bL9c</fullName>
    </recommendedName>
</protein>
<dbReference type="Gene3D" id="3.40.5.10">
    <property type="entry name" value="Ribosomal protein L9, N-terminal domain"/>
    <property type="match status" value="1"/>
</dbReference>
<dbReference type="InterPro" id="IPR020594">
    <property type="entry name" value="Ribosomal_bL9_bac/chp"/>
</dbReference>
<reference evidence="8" key="1">
    <citation type="journal article" date="2017" name="J. Phycol.">
        <title>Analysis of chloroplast genomes and a supermatrix inform reclassification of the Rhodomelaceae (Rhodophyta).</title>
        <authorList>
            <person name="Diaz-Tapia P."/>
            <person name="Maggs C.A."/>
            <person name="West J.A."/>
            <person name="Verbruggen H."/>
        </authorList>
    </citation>
    <scope>NUCLEOTIDE SEQUENCE</scope>
    <source>
        <strain evidence="8">JW3535</strain>
    </source>
</reference>
<comment type="subcellular location">
    <subcellularLocation>
        <location evidence="6">Plastid</location>
        <location evidence="6">Chloroplast</location>
    </subcellularLocation>
</comment>
<dbReference type="HAMAP" id="MF_00503">
    <property type="entry name" value="Ribosomal_bL9"/>
    <property type="match status" value="1"/>
</dbReference>
<evidence type="ECO:0000256" key="3">
    <source>
        <dbReference type="ARBA" id="ARBA00022884"/>
    </source>
</evidence>
<dbReference type="EMBL" id="MF101418">
    <property type="protein sequence ID" value="ARW61537.1"/>
    <property type="molecule type" value="Genomic_DNA"/>
</dbReference>
<keyword evidence="2 6" id="KW-0699">rRNA-binding</keyword>
<dbReference type="GO" id="GO:1990904">
    <property type="term" value="C:ribonucleoprotein complex"/>
    <property type="evidence" value="ECO:0007669"/>
    <property type="project" value="UniProtKB-KW"/>
</dbReference>
<dbReference type="GO" id="GO:0006412">
    <property type="term" value="P:translation"/>
    <property type="evidence" value="ECO:0007669"/>
    <property type="project" value="UniProtKB-UniRule"/>
</dbReference>
<proteinExistence type="inferred from homology"/>
<evidence type="ECO:0000256" key="2">
    <source>
        <dbReference type="ARBA" id="ARBA00022730"/>
    </source>
</evidence>
<dbReference type="Pfam" id="PF03948">
    <property type="entry name" value="Ribosomal_L9_C"/>
    <property type="match status" value="1"/>
</dbReference>
<dbReference type="SUPFAM" id="SSF55653">
    <property type="entry name" value="Ribosomal protein L9 C-domain"/>
    <property type="match status" value="1"/>
</dbReference>
<dbReference type="NCBIfam" id="TIGR00158">
    <property type="entry name" value="L9"/>
    <property type="match status" value="1"/>
</dbReference>
<keyword evidence="5 6" id="KW-0687">Ribonucleoprotein</keyword>
<evidence type="ECO:0000313" key="8">
    <source>
        <dbReference type="EMBL" id="ARW61537.1"/>
    </source>
</evidence>
<accession>A0A1Z1M617</accession>
<sequence>MSKKIKIILKKDCKNIGQKNNIAYVAKGYAINYLIPNQIAIFATKKTIQHFKKIELIEKHKIEENKKKIKELTIEINNIQKIIIFKKIGESQYIFGSVTDKDIIQKIVDYTGIQLDKKYIQIQNIKTIGRFSLEINLQYEGFCKIQVHILPVNI</sequence>
<keyword evidence="8" id="KW-0934">Plastid</keyword>
<dbReference type="GeneID" id="33354592"/>
<dbReference type="InterPro" id="IPR000244">
    <property type="entry name" value="Ribosomal_bL9"/>
</dbReference>
<name>A0A1Z1M617_9FLOR</name>
<comment type="function">
    <text evidence="6">Binds to the 23S rRNA.</text>
</comment>
<dbReference type="AlphaFoldDB" id="A0A1Z1M617"/>
<dbReference type="InterPro" id="IPR009027">
    <property type="entry name" value="Ribosomal_bL9/RNase_H1_N"/>
</dbReference>
<dbReference type="Gene3D" id="3.10.430.100">
    <property type="entry name" value="Ribosomal protein L9, C-terminal domain"/>
    <property type="match status" value="1"/>
</dbReference>
<dbReference type="GO" id="GO:0019843">
    <property type="term" value="F:rRNA binding"/>
    <property type="evidence" value="ECO:0007669"/>
    <property type="project" value="UniProtKB-UniRule"/>
</dbReference>
<gene>
    <name evidence="6 8" type="primary">rpl9</name>
</gene>
<dbReference type="SUPFAM" id="SSF55658">
    <property type="entry name" value="L9 N-domain-like"/>
    <property type="match status" value="1"/>
</dbReference>
<dbReference type="PANTHER" id="PTHR21368">
    <property type="entry name" value="50S RIBOSOMAL PROTEIN L9"/>
    <property type="match status" value="1"/>
</dbReference>
<evidence type="ECO:0000256" key="5">
    <source>
        <dbReference type="ARBA" id="ARBA00023274"/>
    </source>
</evidence>
<dbReference type="GO" id="GO:0009507">
    <property type="term" value="C:chloroplast"/>
    <property type="evidence" value="ECO:0007669"/>
    <property type="project" value="UniProtKB-SubCell"/>
</dbReference>
<organism evidence="8">
    <name type="scientific">Caloglossa intermedia</name>
    <dbReference type="NCBI Taxonomy" id="100879"/>
    <lineage>
        <taxon>Eukaryota</taxon>
        <taxon>Rhodophyta</taxon>
        <taxon>Florideophyceae</taxon>
        <taxon>Rhodymeniophycidae</taxon>
        <taxon>Ceramiales</taxon>
        <taxon>Delesseriaceae</taxon>
        <taxon>Caloglossa</taxon>
    </lineage>
</organism>
<dbReference type="InterPro" id="IPR020070">
    <property type="entry name" value="Ribosomal_bL9_N"/>
</dbReference>
<keyword evidence="3 6" id="KW-0694">RNA-binding</keyword>
<evidence type="ECO:0000259" key="7">
    <source>
        <dbReference type="PROSITE" id="PS00651"/>
    </source>
</evidence>
<keyword evidence="4 6" id="KW-0689">Ribosomal protein</keyword>
<dbReference type="GO" id="GO:0003735">
    <property type="term" value="F:structural constituent of ribosome"/>
    <property type="evidence" value="ECO:0007669"/>
    <property type="project" value="InterPro"/>
</dbReference>
<keyword evidence="8" id="KW-0150">Chloroplast</keyword>
<comment type="similarity">
    <text evidence="1 6">Belongs to the bacterial ribosomal protein bL9 family.</text>
</comment>
<geneLocation type="chloroplast" evidence="8"/>